<evidence type="ECO:0000313" key="1">
    <source>
        <dbReference type="EMBL" id="KAF7832885.1"/>
    </source>
</evidence>
<sequence length="78" mass="8884">MPTEQISRCHRLVATNLAGENAEVLRESEGEEASAAAEEEVFGLENFEIEIVLWNVENQQIKVRPAKVMFWEEPQAIK</sequence>
<comment type="caution">
    <text evidence="1">The sequence shown here is derived from an EMBL/GenBank/DDBJ whole genome shotgun (WGS) entry which is preliminary data.</text>
</comment>
<dbReference type="EMBL" id="JAAIUW010000005">
    <property type="protein sequence ID" value="KAF7832885.1"/>
    <property type="molecule type" value="Genomic_DNA"/>
</dbReference>
<dbReference type="AlphaFoldDB" id="A0A834WV15"/>
<protein>
    <submittedName>
        <fullName evidence="1">Uncharacterized protein</fullName>
    </submittedName>
</protein>
<reference evidence="1" key="1">
    <citation type="submission" date="2020-09" db="EMBL/GenBank/DDBJ databases">
        <title>Genome-Enabled Discovery of Anthraquinone Biosynthesis in Senna tora.</title>
        <authorList>
            <person name="Kang S.-H."/>
            <person name="Pandey R.P."/>
            <person name="Lee C.-M."/>
            <person name="Sim J.-S."/>
            <person name="Jeong J.-T."/>
            <person name="Choi B.-S."/>
            <person name="Jung M."/>
            <person name="Ginzburg D."/>
            <person name="Zhao K."/>
            <person name="Won S.Y."/>
            <person name="Oh T.-J."/>
            <person name="Yu Y."/>
            <person name="Kim N.-H."/>
            <person name="Lee O.R."/>
            <person name="Lee T.-H."/>
            <person name="Bashyal P."/>
            <person name="Kim T.-S."/>
            <person name="Lee W.-H."/>
            <person name="Kawkins C."/>
            <person name="Kim C.-K."/>
            <person name="Kim J.S."/>
            <person name="Ahn B.O."/>
            <person name="Rhee S.Y."/>
            <person name="Sohng J.K."/>
        </authorList>
    </citation>
    <scope>NUCLEOTIDE SEQUENCE</scope>
    <source>
        <tissue evidence="1">Leaf</tissue>
    </source>
</reference>
<name>A0A834WV15_9FABA</name>
<gene>
    <name evidence="1" type="ORF">G2W53_015218</name>
</gene>
<organism evidence="1 2">
    <name type="scientific">Senna tora</name>
    <dbReference type="NCBI Taxonomy" id="362788"/>
    <lineage>
        <taxon>Eukaryota</taxon>
        <taxon>Viridiplantae</taxon>
        <taxon>Streptophyta</taxon>
        <taxon>Embryophyta</taxon>
        <taxon>Tracheophyta</taxon>
        <taxon>Spermatophyta</taxon>
        <taxon>Magnoliopsida</taxon>
        <taxon>eudicotyledons</taxon>
        <taxon>Gunneridae</taxon>
        <taxon>Pentapetalae</taxon>
        <taxon>rosids</taxon>
        <taxon>fabids</taxon>
        <taxon>Fabales</taxon>
        <taxon>Fabaceae</taxon>
        <taxon>Caesalpinioideae</taxon>
        <taxon>Cassia clade</taxon>
        <taxon>Senna</taxon>
    </lineage>
</organism>
<accession>A0A834WV15</accession>
<keyword evidence="2" id="KW-1185">Reference proteome</keyword>
<proteinExistence type="predicted"/>
<dbReference type="Proteomes" id="UP000634136">
    <property type="component" value="Unassembled WGS sequence"/>
</dbReference>
<evidence type="ECO:0000313" key="2">
    <source>
        <dbReference type="Proteomes" id="UP000634136"/>
    </source>
</evidence>